<dbReference type="EMBL" id="BAEE01000034">
    <property type="protein sequence ID" value="GAB09240.1"/>
    <property type="molecule type" value="Genomic_DNA"/>
</dbReference>
<feature type="transmembrane region" description="Helical" evidence="1">
    <location>
        <begin position="12"/>
        <end position="34"/>
    </location>
</feature>
<accession>G7H065</accession>
<dbReference type="PANTHER" id="PTHR35007">
    <property type="entry name" value="INTEGRAL MEMBRANE PROTEIN-RELATED"/>
    <property type="match status" value="1"/>
</dbReference>
<keyword evidence="3" id="KW-1185">Reference proteome</keyword>
<keyword evidence="1" id="KW-1133">Transmembrane helix</keyword>
<dbReference type="Proteomes" id="UP000035088">
    <property type="component" value="Unassembled WGS sequence"/>
</dbReference>
<feature type="transmembrane region" description="Helical" evidence="1">
    <location>
        <begin position="186"/>
        <end position="209"/>
    </location>
</feature>
<proteinExistence type="predicted"/>
<evidence type="ECO:0008006" key="4">
    <source>
        <dbReference type="Google" id="ProtNLM"/>
    </source>
</evidence>
<protein>
    <recommendedName>
        <fullName evidence="4">Type II secretion system protein GspF domain-containing protein</fullName>
    </recommendedName>
</protein>
<dbReference type="AlphaFoldDB" id="G7H065"/>
<keyword evidence="1" id="KW-0472">Membrane</keyword>
<reference evidence="2 3" key="1">
    <citation type="submission" date="2011-11" db="EMBL/GenBank/DDBJ databases">
        <title>Whole genome shotgun sequence of Gordonia araii NBRC 100433.</title>
        <authorList>
            <person name="Yoshida Y."/>
            <person name="Hosoyama A."/>
            <person name="Tsuchikane K."/>
            <person name="Katsumata H."/>
            <person name="Yamazaki S."/>
            <person name="Fujita N."/>
        </authorList>
    </citation>
    <scope>NUCLEOTIDE SEQUENCE [LARGE SCALE GENOMIC DNA]</scope>
    <source>
        <strain evidence="2 3">NBRC 100433</strain>
    </source>
</reference>
<keyword evidence="1" id="KW-0812">Transmembrane</keyword>
<dbReference type="STRING" id="1073574.GOARA_034_00150"/>
<sequence length="219" mass="21960">MLMAAATVAFSALTGSVTVVIACGIAAATGVWLARRALGRQSDRRRDGSTVQALTVVGAELSVGAPTAAACAVAASEVLADDPNSRVGRDLSALAARIQLGGEVVPSAAGAVRGIAQLWSVAARHGLPLTELLAAKRADLVARQRFERHTQAGLAGPRATSRVLALLPLCGVVLGQAIGADPVGVLLAGGIGSVLLVVGVGLAVVGVVWSETIVDRVLK</sequence>
<name>G7H065_9ACTN</name>
<gene>
    <name evidence="2" type="ORF">GOARA_034_00150</name>
</gene>
<dbReference type="PANTHER" id="PTHR35007:SF4">
    <property type="entry name" value="CONSERVED TRANSMEMBRANE PROTEIN-RELATED"/>
    <property type="match status" value="1"/>
</dbReference>
<feature type="transmembrane region" description="Helical" evidence="1">
    <location>
        <begin position="163"/>
        <end position="180"/>
    </location>
</feature>
<comment type="caution">
    <text evidence="2">The sequence shown here is derived from an EMBL/GenBank/DDBJ whole genome shotgun (WGS) entry which is preliminary data.</text>
</comment>
<organism evidence="2 3">
    <name type="scientific">Gordonia araii NBRC 100433</name>
    <dbReference type="NCBI Taxonomy" id="1073574"/>
    <lineage>
        <taxon>Bacteria</taxon>
        <taxon>Bacillati</taxon>
        <taxon>Actinomycetota</taxon>
        <taxon>Actinomycetes</taxon>
        <taxon>Mycobacteriales</taxon>
        <taxon>Gordoniaceae</taxon>
        <taxon>Gordonia</taxon>
    </lineage>
</organism>
<evidence type="ECO:0000313" key="3">
    <source>
        <dbReference type="Proteomes" id="UP000035088"/>
    </source>
</evidence>
<evidence type="ECO:0000256" key="1">
    <source>
        <dbReference type="SAM" id="Phobius"/>
    </source>
</evidence>
<evidence type="ECO:0000313" key="2">
    <source>
        <dbReference type="EMBL" id="GAB09240.1"/>
    </source>
</evidence>